<dbReference type="EMBL" id="LUGH01000174">
    <property type="protein sequence ID" value="OBZ88112.1"/>
    <property type="molecule type" value="Genomic_DNA"/>
</dbReference>
<feature type="transmembrane region" description="Helical" evidence="1">
    <location>
        <begin position="37"/>
        <end position="55"/>
    </location>
</feature>
<keyword evidence="1" id="KW-0812">Transmembrane</keyword>
<feature type="transmembrane region" description="Helical" evidence="1">
    <location>
        <begin position="161"/>
        <end position="182"/>
    </location>
</feature>
<accession>A0A1C7NG90</accession>
<keyword evidence="1" id="KW-0472">Membrane</keyword>
<organism evidence="2 3">
    <name type="scientific">Choanephora cucurbitarum</name>
    <dbReference type="NCBI Taxonomy" id="101091"/>
    <lineage>
        <taxon>Eukaryota</taxon>
        <taxon>Fungi</taxon>
        <taxon>Fungi incertae sedis</taxon>
        <taxon>Mucoromycota</taxon>
        <taxon>Mucoromycotina</taxon>
        <taxon>Mucoromycetes</taxon>
        <taxon>Mucorales</taxon>
        <taxon>Mucorineae</taxon>
        <taxon>Choanephoraceae</taxon>
        <taxon>Choanephoroideae</taxon>
        <taxon>Choanephora</taxon>
    </lineage>
</organism>
<dbReference type="InParanoid" id="A0A1C7NG90"/>
<keyword evidence="3" id="KW-1185">Reference proteome</keyword>
<feature type="transmembrane region" description="Helical" evidence="1">
    <location>
        <begin position="75"/>
        <end position="101"/>
    </location>
</feature>
<protein>
    <submittedName>
        <fullName evidence="2">Uncharacterized protein</fullName>
    </submittedName>
</protein>
<feature type="transmembrane region" description="Helical" evidence="1">
    <location>
        <begin position="194"/>
        <end position="216"/>
    </location>
</feature>
<sequence length="348" mass="39545">MWTQDIYAWIVYSIVFAFLSALLAAKLIKRQWHLTPLTLFSIAFTFGHVYIASHADYYAEEDIEWIYQEPILNQLPIFSILVFGGIIELQFIYIKFVVAALRNYRRWGSLHPVMMEEDSNSEDSEKTKAIPNNELINIPLTSPPPQSSLPLSSFMASISTVMLWVNVSAIVIYAIVLIVFLSCKGIMEDSQPPQLISAICITIMAVLGVLNFLVIMSITLQCLNEIKRILQQNRQDAYVLTLISFLFMVVMINTAIISWMAVIQPSTLKPFSSSSTDITGWIIFKSFTVYLPLTLLLIFCHLKGSSDISLLRETDQAKQAEEKTNNSNAALMNRLHSEERMNKRLMLV</sequence>
<comment type="caution">
    <text evidence="2">The sequence shown here is derived from an EMBL/GenBank/DDBJ whole genome shotgun (WGS) entry which is preliminary data.</text>
</comment>
<dbReference type="OrthoDB" id="2284282at2759"/>
<evidence type="ECO:0000313" key="2">
    <source>
        <dbReference type="EMBL" id="OBZ88112.1"/>
    </source>
</evidence>
<feature type="transmembrane region" description="Helical" evidence="1">
    <location>
        <begin position="282"/>
        <end position="302"/>
    </location>
</feature>
<name>A0A1C7NG90_9FUNG</name>
<evidence type="ECO:0000256" key="1">
    <source>
        <dbReference type="SAM" id="Phobius"/>
    </source>
</evidence>
<keyword evidence="1" id="KW-1133">Transmembrane helix</keyword>
<gene>
    <name evidence="2" type="ORF">A0J61_03834</name>
</gene>
<feature type="transmembrane region" description="Helical" evidence="1">
    <location>
        <begin position="237"/>
        <end position="262"/>
    </location>
</feature>
<feature type="transmembrane region" description="Helical" evidence="1">
    <location>
        <begin position="6"/>
        <end position="25"/>
    </location>
</feature>
<proteinExistence type="predicted"/>
<evidence type="ECO:0000313" key="3">
    <source>
        <dbReference type="Proteomes" id="UP000093000"/>
    </source>
</evidence>
<dbReference type="Proteomes" id="UP000093000">
    <property type="component" value="Unassembled WGS sequence"/>
</dbReference>
<dbReference type="AlphaFoldDB" id="A0A1C7NG90"/>
<reference evidence="2 3" key="1">
    <citation type="submission" date="2016-03" db="EMBL/GenBank/DDBJ databases">
        <title>Choanephora cucurbitarum.</title>
        <authorList>
            <person name="Min B."/>
            <person name="Park H."/>
            <person name="Park J.-H."/>
            <person name="Shin H.-D."/>
            <person name="Choi I.-G."/>
        </authorList>
    </citation>
    <scope>NUCLEOTIDE SEQUENCE [LARGE SCALE GENOMIC DNA]</scope>
    <source>
        <strain evidence="2 3">KUS-F28377</strain>
    </source>
</reference>